<evidence type="ECO:0000256" key="3">
    <source>
        <dbReference type="PIRSR" id="PIRSR605502-1"/>
    </source>
</evidence>
<organism evidence="4 5">
    <name type="scientific">Eubacterium ventriosum</name>
    <dbReference type="NCBI Taxonomy" id="39496"/>
    <lineage>
        <taxon>Bacteria</taxon>
        <taxon>Bacillati</taxon>
        <taxon>Bacillota</taxon>
        <taxon>Clostridia</taxon>
        <taxon>Eubacteriales</taxon>
        <taxon>Eubacteriaceae</taxon>
        <taxon>Eubacterium</taxon>
    </lineage>
</organism>
<keyword evidence="2 4" id="KW-0378">Hydrolase</keyword>
<evidence type="ECO:0000256" key="2">
    <source>
        <dbReference type="ARBA" id="ARBA00022801"/>
    </source>
</evidence>
<evidence type="ECO:0000313" key="5">
    <source>
        <dbReference type="Proteomes" id="UP000284779"/>
    </source>
</evidence>
<feature type="binding site" evidence="3">
    <location>
        <position position="134"/>
    </location>
    <ligand>
        <name>Mg(2+)</name>
        <dbReference type="ChEBI" id="CHEBI:18420"/>
        <label>1</label>
    </ligand>
</feature>
<proteinExistence type="inferred from homology"/>
<gene>
    <name evidence="4" type="ORF">DW944_05965</name>
</gene>
<dbReference type="InterPro" id="IPR005502">
    <property type="entry name" value="Ribosyl_crysJ1"/>
</dbReference>
<dbReference type="InterPro" id="IPR036705">
    <property type="entry name" value="Ribosyl_crysJ1_sf"/>
</dbReference>
<reference evidence="4 5" key="1">
    <citation type="submission" date="2018-08" db="EMBL/GenBank/DDBJ databases">
        <title>A genome reference for cultivated species of the human gut microbiota.</title>
        <authorList>
            <person name="Zou Y."/>
            <person name="Xue W."/>
            <person name="Luo G."/>
        </authorList>
    </citation>
    <scope>NUCLEOTIDE SEQUENCE [LARGE SCALE GENOMIC DNA]</scope>
    <source>
        <strain evidence="4 5">AM44-11BH</strain>
    </source>
</reference>
<comment type="caution">
    <text evidence="4">The sequence shown here is derived from an EMBL/GenBank/DDBJ whole genome shotgun (WGS) entry which is preliminary data.</text>
</comment>
<protein>
    <submittedName>
        <fullName evidence="4">ADP-ribosylglycohydrolase family protein</fullName>
    </submittedName>
</protein>
<comment type="similarity">
    <text evidence="1">Belongs to the ADP-ribosylglycohydrolase family.</text>
</comment>
<dbReference type="GO" id="GO:0046872">
    <property type="term" value="F:metal ion binding"/>
    <property type="evidence" value="ECO:0007669"/>
    <property type="project" value="UniProtKB-KW"/>
</dbReference>
<keyword evidence="5" id="KW-1185">Reference proteome</keyword>
<dbReference type="PANTHER" id="PTHR16222">
    <property type="entry name" value="ADP-RIBOSYLGLYCOHYDROLASE"/>
    <property type="match status" value="1"/>
</dbReference>
<keyword evidence="3" id="KW-0479">Metal-binding</keyword>
<dbReference type="PANTHER" id="PTHR16222:SF24">
    <property type="entry name" value="ADP-RIBOSYLHYDROLASE ARH3"/>
    <property type="match status" value="1"/>
</dbReference>
<dbReference type="Proteomes" id="UP000284779">
    <property type="component" value="Unassembled WGS sequence"/>
</dbReference>
<dbReference type="Pfam" id="PF03747">
    <property type="entry name" value="ADP_ribosyl_GH"/>
    <property type="match status" value="1"/>
</dbReference>
<feature type="binding site" evidence="3">
    <location>
        <position position="343"/>
    </location>
    <ligand>
        <name>Mg(2+)</name>
        <dbReference type="ChEBI" id="CHEBI:18420"/>
        <label>1</label>
    </ligand>
</feature>
<evidence type="ECO:0000256" key="1">
    <source>
        <dbReference type="ARBA" id="ARBA00010702"/>
    </source>
</evidence>
<dbReference type="SUPFAM" id="SSF101478">
    <property type="entry name" value="ADP-ribosylglycohydrolase"/>
    <property type="match status" value="1"/>
</dbReference>
<comment type="cofactor">
    <cofactor evidence="3">
        <name>Mg(2+)</name>
        <dbReference type="ChEBI" id="CHEBI:18420"/>
    </cofactor>
    <text evidence="3">Binds 2 magnesium ions per subunit.</text>
</comment>
<dbReference type="RefSeq" id="WP_117970338.1">
    <property type="nucleotide sequence ID" value="NZ_JBGKIA010000005.1"/>
</dbReference>
<name>A0A413R8I8_9FIRM</name>
<accession>A0A413R8I8</accession>
<feature type="binding site" evidence="3">
    <location>
        <position position="341"/>
    </location>
    <ligand>
        <name>Mg(2+)</name>
        <dbReference type="ChEBI" id="CHEBI:18420"/>
        <label>1</label>
    </ligand>
</feature>
<feature type="binding site" evidence="3">
    <location>
        <position position="133"/>
    </location>
    <ligand>
        <name>Mg(2+)</name>
        <dbReference type="ChEBI" id="CHEBI:18420"/>
        <label>1</label>
    </ligand>
</feature>
<evidence type="ECO:0000313" key="4">
    <source>
        <dbReference type="EMBL" id="RHA18615.1"/>
    </source>
</evidence>
<feature type="binding site" evidence="3">
    <location>
        <position position="135"/>
    </location>
    <ligand>
        <name>Mg(2+)</name>
        <dbReference type="ChEBI" id="CHEBI:18420"/>
        <label>1</label>
    </ligand>
</feature>
<sequence length="389" mass="44122">MEQKILTLAEKWEIDAQAYKDGASVITASPQCEKCRYNIVGNVMKCKKYKIRHKPDYVLFCEKECKYFESKNRIEFDIYTDKDNSLYGGILGFCIGDMIGVPVEFTSRVERSIDPVKELRAYGTYHQGFGVWSDDTSLMIALIASLIDGFSLERLSNYFVKCYKEGMFTPEGVMFDIGNSTRIAIENIIKGVLPTMCGGSTENDNGNGSLMRILPIAFLNITNKDQKKMVESVSSVTHRHKRSLLAGIIYVNFVSNLYKGCSKEKAYDRTIDFVKEECKDEYMGEWQYFNRILEKTIINEKLDRVRTTGYVVDTLEAVFWLVFNENTYEKTVLKAVNLGGDTDTIAALAGGCAGVIYGFSSINDRWIQNVAKLAEIKQLIDDFRATLVN</sequence>
<feature type="binding site" evidence="3">
    <location>
        <position position="344"/>
    </location>
    <ligand>
        <name>Mg(2+)</name>
        <dbReference type="ChEBI" id="CHEBI:18420"/>
        <label>1</label>
    </ligand>
</feature>
<dbReference type="EMBL" id="QSFD01000005">
    <property type="protein sequence ID" value="RHA18615.1"/>
    <property type="molecule type" value="Genomic_DNA"/>
</dbReference>
<keyword evidence="3" id="KW-0460">Magnesium</keyword>
<dbReference type="GO" id="GO:0016787">
    <property type="term" value="F:hydrolase activity"/>
    <property type="evidence" value="ECO:0007669"/>
    <property type="project" value="UniProtKB-KW"/>
</dbReference>
<dbReference type="InterPro" id="IPR050792">
    <property type="entry name" value="ADP-ribosylglycohydrolase"/>
</dbReference>
<dbReference type="Gene3D" id="1.10.4080.10">
    <property type="entry name" value="ADP-ribosylation/Crystallin J1"/>
    <property type="match status" value="1"/>
</dbReference>
<dbReference type="AlphaFoldDB" id="A0A413R8I8"/>